<dbReference type="InterPro" id="IPR014710">
    <property type="entry name" value="RmlC-like_jellyroll"/>
</dbReference>
<dbReference type="InterPro" id="IPR018490">
    <property type="entry name" value="cNMP-bd_dom_sf"/>
</dbReference>
<dbReference type="RefSeq" id="WP_236958321.1">
    <property type="nucleotide sequence ID" value="NZ_JAETXX010000002.1"/>
</dbReference>
<protein>
    <submittedName>
        <fullName evidence="2">Crp/Fnr family transcriptional regulator</fullName>
    </submittedName>
</protein>
<feature type="domain" description="Cyclic nucleotide-binding" evidence="1">
    <location>
        <begin position="17"/>
        <end position="116"/>
    </location>
</feature>
<sequence>MIDYSQIAKFFETEYPLNKEGLAALMSLFVNKDIAKGTSILQSDTEEKELRFLNSGVIREYYASESKETNINFYTKPQFITDLSSFTGDNKTKKNQEALTDVSLLAVQKSDFRALLEEYQCGKSFIEQSFQKLLKHKELTEYNRITKSPEDLYRELLIYKPHWLQNIPQYHIASYLNITPETLSRIRKRIS</sequence>
<reference evidence="2 3" key="1">
    <citation type="submission" date="2021-01" db="EMBL/GenBank/DDBJ databases">
        <title>Genome sequencing of Joostella atrarenae M1-2 (= KCTC 23194).</title>
        <authorList>
            <person name="Zakaria M.R."/>
            <person name="Lam M.Q."/>
            <person name="Chong C.S."/>
        </authorList>
    </citation>
    <scope>NUCLEOTIDE SEQUENCE [LARGE SCALE GENOMIC DNA]</scope>
    <source>
        <strain evidence="2 3">M1-2</strain>
    </source>
</reference>
<proteinExistence type="predicted"/>
<gene>
    <name evidence="2" type="ORF">JM658_05910</name>
</gene>
<dbReference type="CDD" id="cd00038">
    <property type="entry name" value="CAP_ED"/>
    <property type="match status" value="1"/>
</dbReference>
<dbReference type="PROSITE" id="PS50042">
    <property type="entry name" value="CNMP_BINDING_3"/>
    <property type="match status" value="1"/>
</dbReference>
<dbReference type="Pfam" id="PF00027">
    <property type="entry name" value="cNMP_binding"/>
    <property type="match status" value="1"/>
</dbReference>
<evidence type="ECO:0000259" key="1">
    <source>
        <dbReference type="PROSITE" id="PS50042"/>
    </source>
</evidence>
<evidence type="ECO:0000313" key="2">
    <source>
        <dbReference type="EMBL" id="MCF8714361.1"/>
    </source>
</evidence>
<accession>A0ABS9J1Q9</accession>
<dbReference type="EMBL" id="JAETXX010000002">
    <property type="protein sequence ID" value="MCF8714361.1"/>
    <property type="molecule type" value="Genomic_DNA"/>
</dbReference>
<evidence type="ECO:0000313" key="3">
    <source>
        <dbReference type="Proteomes" id="UP000829517"/>
    </source>
</evidence>
<comment type="caution">
    <text evidence="2">The sequence shown here is derived from an EMBL/GenBank/DDBJ whole genome shotgun (WGS) entry which is preliminary data.</text>
</comment>
<dbReference type="Proteomes" id="UP000829517">
    <property type="component" value="Unassembled WGS sequence"/>
</dbReference>
<dbReference type="SUPFAM" id="SSF51206">
    <property type="entry name" value="cAMP-binding domain-like"/>
    <property type="match status" value="1"/>
</dbReference>
<dbReference type="Gene3D" id="2.60.120.10">
    <property type="entry name" value="Jelly Rolls"/>
    <property type="match status" value="1"/>
</dbReference>
<name>A0ABS9J1Q9_9FLAO</name>
<dbReference type="InterPro" id="IPR000595">
    <property type="entry name" value="cNMP-bd_dom"/>
</dbReference>
<keyword evidence="3" id="KW-1185">Reference proteome</keyword>
<organism evidence="2 3">
    <name type="scientific">Joostella atrarenae</name>
    <dbReference type="NCBI Taxonomy" id="679257"/>
    <lineage>
        <taxon>Bacteria</taxon>
        <taxon>Pseudomonadati</taxon>
        <taxon>Bacteroidota</taxon>
        <taxon>Flavobacteriia</taxon>
        <taxon>Flavobacteriales</taxon>
        <taxon>Flavobacteriaceae</taxon>
        <taxon>Joostella</taxon>
    </lineage>
</organism>